<comment type="subcellular location">
    <subcellularLocation>
        <location evidence="1">Membrane</location>
        <topology evidence="1">Multi-pass membrane protein</topology>
    </subcellularLocation>
</comment>
<dbReference type="RefSeq" id="WP_069035043.1">
    <property type="nucleotide sequence ID" value="NZ_MDKC01000035.1"/>
</dbReference>
<dbReference type="PANTHER" id="PTHR13414:SF9">
    <property type="entry name" value="PROTON-COUPLED ZINC ANTIPORTER SLC30A9, MITOCHONDRIAL"/>
    <property type="match status" value="1"/>
</dbReference>
<feature type="transmembrane region" description="Helical" evidence="6">
    <location>
        <begin position="113"/>
        <end position="135"/>
    </location>
</feature>
<accession>A0ABX2ZKA9</accession>
<keyword evidence="10" id="KW-1185">Reference proteome</keyword>
<dbReference type="Pfam" id="PF16916">
    <property type="entry name" value="ZT_dimer"/>
    <property type="match status" value="1"/>
</dbReference>
<dbReference type="SUPFAM" id="SSF160240">
    <property type="entry name" value="Cation efflux protein cytoplasmic domain-like"/>
    <property type="match status" value="1"/>
</dbReference>
<evidence type="ECO:0000256" key="5">
    <source>
        <dbReference type="ARBA" id="ARBA00023136"/>
    </source>
</evidence>
<evidence type="ECO:0000256" key="6">
    <source>
        <dbReference type="SAM" id="Phobius"/>
    </source>
</evidence>
<gene>
    <name evidence="9" type="ORF">BED47_12490</name>
</gene>
<dbReference type="NCBIfam" id="TIGR01297">
    <property type="entry name" value="CDF"/>
    <property type="match status" value="1"/>
</dbReference>
<dbReference type="Proteomes" id="UP000094580">
    <property type="component" value="Unassembled WGS sequence"/>
</dbReference>
<dbReference type="InterPro" id="IPR002524">
    <property type="entry name" value="Cation_efflux"/>
</dbReference>
<feature type="transmembrane region" description="Helical" evidence="6">
    <location>
        <begin position="178"/>
        <end position="197"/>
    </location>
</feature>
<dbReference type="InterPro" id="IPR058533">
    <property type="entry name" value="Cation_efflux_TM"/>
</dbReference>
<evidence type="ECO:0000313" key="10">
    <source>
        <dbReference type="Proteomes" id="UP000094580"/>
    </source>
</evidence>
<dbReference type="Pfam" id="PF01545">
    <property type="entry name" value="Cation_efflux"/>
    <property type="match status" value="1"/>
</dbReference>
<evidence type="ECO:0000259" key="7">
    <source>
        <dbReference type="Pfam" id="PF01545"/>
    </source>
</evidence>
<keyword evidence="4 6" id="KW-1133">Transmembrane helix</keyword>
<evidence type="ECO:0000313" key="9">
    <source>
        <dbReference type="EMBL" id="ODG90150.1"/>
    </source>
</evidence>
<evidence type="ECO:0000256" key="3">
    <source>
        <dbReference type="ARBA" id="ARBA00022692"/>
    </source>
</evidence>
<feature type="transmembrane region" description="Helical" evidence="6">
    <location>
        <begin position="15"/>
        <end position="43"/>
    </location>
</feature>
<sequence length="326" mass="34997">MKEFLQLLKKGNKSALLAAIVNAVIAIIKGIGFSMTGSVALFAEMMHSAADTANQLFVFSGSALSKKAPTDRFPNGFGRLVNLVLLGAVLIVGIMAFETIVEGIHHIVHPTHSSGLAITLTILGASVVLEAFVLYKAMKEISHELGITTSGFGVVTEAISNLGKAKPATKLVFLEDTVATLGGLLAMIAVIIAYFTPFHQAEGVASVIIGILMFLVVGKVFLDNAAGVIGESDEEMEDKIGEIIMEDPDVKDIQALTVVKEGEDLHVEIEIELDPNLTIAQADDIKDRLEEKIMKEKGVTDVIIELDEDDGVQNWTDDNKTELIEK</sequence>
<evidence type="ECO:0000256" key="2">
    <source>
        <dbReference type="ARBA" id="ARBA00022448"/>
    </source>
</evidence>
<keyword evidence="5 6" id="KW-0472">Membrane</keyword>
<feature type="domain" description="Cation efflux protein cytoplasmic" evidence="8">
    <location>
        <begin position="233"/>
        <end position="307"/>
    </location>
</feature>
<keyword evidence="3 6" id="KW-0812">Transmembrane</keyword>
<evidence type="ECO:0000256" key="1">
    <source>
        <dbReference type="ARBA" id="ARBA00004141"/>
    </source>
</evidence>
<dbReference type="InterPro" id="IPR027469">
    <property type="entry name" value="Cation_efflux_TMD_sf"/>
</dbReference>
<reference evidence="9 10" key="1">
    <citation type="submission" date="2016-07" db="EMBL/GenBank/DDBJ databases">
        <authorList>
            <person name="Townsley L."/>
            <person name="Shank E.A."/>
        </authorList>
    </citation>
    <scope>NUCLEOTIDE SEQUENCE [LARGE SCALE GENOMIC DNA]</scope>
    <source>
        <strain evidence="9 10">CH01</strain>
    </source>
</reference>
<dbReference type="Gene3D" id="3.30.70.1350">
    <property type="entry name" value="Cation efflux protein, cytoplasmic domain"/>
    <property type="match status" value="1"/>
</dbReference>
<dbReference type="InterPro" id="IPR036837">
    <property type="entry name" value="Cation_efflux_CTD_sf"/>
</dbReference>
<dbReference type="InterPro" id="IPR040177">
    <property type="entry name" value="SLC30A9"/>
</dbReference>
<feature type="transmembrane region" description="Helical" evidence="6">
    <location>
        <begin position="203"/>
        <end position="222"/>
    </location>
</feature>
<name>A0ABX2ZKA9_9BACI</name>
<dbReference type="EMBL" id="MDKC01000035">
    <property type="protein sequence ID" value="ODG90150.1"/>
    <property type="molecule type" value="Genomic_DNA"/>
</dbReference>
<dbReference type="InterPro" id="IPR027470">
    <property type="entry name" value="Cation_efflux_CTD"/>
</dbReference>
<organism evidence="9 10">
    <name type="scientific">Gottfriedia luciferensis</name>
    <dbReference type="NCBI Taxonomy" id="178774"/>
    <lineage>
        <taxon>Bacteria</taxon>
        <taxon>Bacillati</taxon>
        <taxon>Bacillota</taxon>
        <taxon>Bacilli</taxon>
        <taxon>Bacillales</taxon>
        <taxon>Bacillaceae</taxon>
        <taxon>Gottfriedia</taxon>
    </lineage>
</organism>
<dbReference type="SUPFAM" id="SSF161111">
    <property type="entry name" value="Cation efflux protein transmembrane domain-like"/>
    <property type="match status" value="1"/>
</dbReference>
<feature type="domain" description="Cation efflux protein transmembrane" evidence="7">
    <location>
        <begin position="16"/>
        <end position="225"/>
    </location>
</feature>
<evidence type="ECO:0000259" key="8">
    <source>
        <dbReference type="Pfam" id="PF16916"/>
    </source>
</evidence>
<protein>
    <submittedName>
        <fullName evidence="9">Cation diffusion facilitator family transporter</fullName>
    </submittedName>
</protein>
<evidence type="ECO:0000256" key="4">
    <source>
        <dbReference type="ARBA" id="ARBA00022989"/>
    </source>
</evidence>
<keyword evidence="2" id="KW-0813">Transport</keyword>
<comment type="caution">
    <text evidence="9">The sequence shown here is derived from an EMBL/GenBank/DDBJ whole genome shotgun (WGS) entry which is preliminary data.</text>
</comment>
<proteinExistence type="predicted"/>
<dbReference type="PANTHER" id="PTHR13414">
    <property type="entry name" value="HUEL-CATION TRANSPORTER"/>
    <property type="match status" value="1"/>
</dbReference>
<feature type="transmembrane region" description="Helical" evidence="6">
    <location>
        <begin position="80"/>
        <end position="101"/>
    </location>
</feature>
<dbReference type="Gene3D" id="1.20.1510.10">
    <property type="entry name" value="Cation efflux protein transmembrane domain"/>
    <property type="match status" value="1"/>
</dbReference>